<keyword evidence="1" id="KW-0732">Signal</keyword>
<evidence type="ECO:0000256" key="1">
    <source>
        <dbReference type="SAM" id="SignalP"/>
    </source>
</evidence>
<sequence>MTAEASARLILVAGLTVLGSATALHAHGSAEEGPWDFVEFEVKSWGAPVSSWRILPNGGGSWTEAVREDGQLPNVPAAQAWHEIEPEASNYTELEAILQRLPDPAPDSQDCENFMTDAAYGTLRLTRGATTTEIAWNSGCLDEDYVAFMAILKEADEHMQEPGEAAPVSRVEPAASR</sequence>
<comment type="caution">
    <text evidence="2">The sequence shown here is derived from an EMBL/GenBank/DDBJ whole genome shotgun (WGS) entry which is preliminary data.</text>
</comment>
<proteinExistence type="predicted"/>
<accession>A0A9Q3XCS7</accession>
<feature type="signal peptide" evidence="1">
    <location>
        <begin position="1"/>
        <end position="26"/>
    </location>
</feature>
<dbReference type="AlphaFoldDB" id="A0A9Q3XCS7"/>
<dbReference type="Proteomes" id="UP000824927">
    <property type="component" value="Unassembled WGS sequence"/>
</dbReference>
<evidence type="ECO:0000313" key="2">
    <source>
        <dbReference type="EMBL" id="MBY6218543.1"/>
    </source>
</evidence>
<feature type="chain" id="PRO_5040158260" evidence="1">
    <location>
        <begin position="27"/>
        <end position="177"/>
    </location>
</feature>
<name>A0A9Q3XCS7_9SPHN</name>
<protein>
    <submittedName>
        <fullName evidence="2">Uncharacterized protein</fullName>
    </submittedName>
</protein>
<reference evidence="2" key="1">
    <citation type="submission" date="2021-06" db="EMBL/GenBank/DDBJ databases">
        <title>50 bacteria genomes isolated from Dapeng, Shenzhen, China.</title>
        <authorList>
            <person name="Zheng W."/>
            <person name="Yu S."/>
            <person name="Huang Y."/>
        </authorList>
    </citation>
    <scope>NUCLEOTIDE SEQUENCE</scope>
    <source>
        <strain evidence="2">DP4N28-2</strain>
    </source>
</reference>
<organism evidence="2 3">
    <name type="scientific">Qipengyuania aquimaris</name>
    <dbReference type="NCBI Taxonomy" id="255984"/>
    <lineage>
        <taxon>Bacteria</taxon>
        <taxon>Pseudomonadati</taxon>
        <taxon>Pseudomonadota</taxon>
        <taxon>Alphaproteobacteria</taxon>
        <taxon>Sphingomonadales</taxon>
        <taxon>Erythrobacteraceae</taxon>
        <taxon>Qipengyuania</taxon>
    </lineage>
</organism>
<evidence type="ECO:0000313" key="3">
    <source>
        <dbReference type="Proteomes" id="UP000824927"/>
    </source>
</evidence>
<gene>
    <name evidence="2" type="ORF">KUV31_09335</name>
</gene>
<dbReference type="RefSeq" id="WP_222405326.1">
    <property type="nucleotide sequence ID" value="NZ_JAHVKP010000001.1"/>
</dbReference>
<dbReference type="EMBL" id="JAHVKP010000001">
    <property type="protein sequence ID" value="MBY6218543.1"/>
    <property type="molecule type" value="Genomic_DNA"/>
</dbReference>